<evidence type="ECO:0000256" key="5">
    <source>
        <dbReference type="ARBA" id="ARBA00023054"/>
    </source>
</evidence>
<reference evidence="11" key="2">
    <citation type="journal article" date="2008" name="Bioinformatics">
        <title>Assembly reconciliation.</title>
        <authorList>
            <person name="Zimin A.V."/>
            <person name="Smith D.R."/>
            <person name="Sutton G."/>
            <person name="Yorke J.A."/>
        </authorList>
    </citation>
    <scope>NUCLEOTIDE SEQUENCE</scope>
    <source>
        <strain evidence="11">TSC#14024-0371.13</strain>
    </source>
</reference>
<evidence type="ECO:0000256" key="7">
    <source>
        <dbReference type="SAM" id="Coils"/>
    </source>
</evidence>
<evidence type="ECO:0000256" key="4">
    <source>
        <dbReference type="ARBA" id="ARBA00022989"/>
    </source>
</evidence>
<evidence type="ECO:0000256" key="2">
    <source>
        <dbReference type="ARBA" id="ARBA00008932"/>
    </source>
</evidence>
<dbReference type="GO" id="GO:0005886">
    <property type="term" value="C:plasma membrane"/>
    <property type="evidence" value="ECO:0007669"/>
    <property type="project" value="TreeGrafter"/>
</dbReference>
<dbReference type="GO" id="GO:0061817">
    <property type="term" value="P:endoplasmic reticulum-plasma membrane tethering"/>
    <property type="evidence" value="ECO:0007669"/>
    <property type="project" value="TreeGrafter"/>
</dbReference>
<dbReference type="PANTHER" id="PTHR10809">
    <property type="entry name" value="VESICLE-ASSOCIATED MEMBRANE PROTEIN-ASSOCIATED PROTEIN"/>
    <property type="match status" value="1"/>
</dbReference>
<evidence type="ECO:0000256" key="9">
    <source>
        <dbReference type="SAM" id="Phobius"/>
    </source>
</evidence>
<feature type="domain" description="MSP" evidence="10">
    <location>
        <begin position="13"/>
        <end position="132"/>
    </location>
</feature>
<dbReference type="EMBL" id="CH902632">
    <property type="protein sequence ID" value="EDV32888.2"/>
    <property type="molecule type" value="Genomic_DNA"/>
</dbReference>
<keyword evidence="6 9" id="KW-0472">Membrane</keyword>
<keyword evidence="13" id="KW-1185">Reference proteome</keyword>
<comment type="subcellular location">
    <subcellularLocation>
        <location evidence="1">Membrane</location>
        <topology evidence="1">Single-pass type IV membrane protein</topology>
    </subcellularLocation>
</comment>
<dbReference type="PANTHER" id="PTHR10809:SF6">
    <property type="entry name" value="AT11025P-RELATED"/>
    <property type="match status" value="1"/>
</dbReference>
<dbReference type="PROSITE" id="PS50202">
    <property type="entry name" value="MSP"/>
    <property type="match status" value="1"/>
</dbReference>
<proteinExistence type="inferred from homology"/>
<reference evidence="11 13" key="1">
    <citation type="journal article" date="2007" name="Nature">
        <title>Evolution of genes and genomes on the Drosophila phylogeny.</title>
        <authorList>
            <consortium name="Drosophila 12 Genomes Consortium"/>
            <person name="Clark A.G."/>
            <person name="Eisen M.B."/>
            <person name="Smith D.R."/>
            <person name="Bergman C.M."/>
            <person name="Oliver B."/>
            <person name="Markow T.A."/>
            <person name="Kaufman T.C."/>
            <person name="Kellis M."/>
            <person name="Gelbart W."/>
            <person name="Iyer V.N."/>
            <person name="Pollard D.A."/>
            <person name="Sackton T.B."/>
            <person name="Larracuente A.M."/>
            <person name="Singh N.D."/>
            <person name="Abad J.P."/>
            <person name="Abt D.N."/>
            <person name="Adryan B."/>
            <person name="Aguade M."/>
            <person name="Akashi H."/>
            <person name="Anderson W.W."/>
            <person name="Aquadro C.F."/>
            <person name="Ardell D.H."/>
            <person name="Arguello R."/>
            <person name="Artieri C.G."/>
            <person name="Barbash D.A."/>
            <person name="Barker D."/>
            <person name="Barsanti P."/>
            <person name="Batterham P."/>
            <person name="Batzoglou S."/>
            <person name="Begun D."/>
            <person name="Bhutkar A."/>
            <person name="Blanco E."/>
            <person name="Bosak S.A."/>
            <person name="Bradley R.K."/>
            <person name="Brand A.D."/>
            <person name="Brent M.R."/>
            <person name="Brooks A.N."/>
            <person name="Brown R.H."/>
            <person name="Butlin R.K."/>
            <person name="Caggese C."/>
            <person name="Calvi B.R."/>
            <person name="Bernardo de Carvalho A."/>
            <person name="Caspi A."/>
            <person name="Castrezana S."/>
            <person name="Celniker S.E."/>
            <person name="Chang J.L."/>
            <person name="Chapple C."/>
            <person name="Chatterji S."/>
            <person name="Chinwalla A."/>
            <person name="Civetta A."/>
            <person name="Clifton S.W."/>
            <person name="Comeron J.M."/>
            <person name="Costello J.C."/>
            <person name="Coyne J.A."/>
            <person name="Daub J."/>
            <person name="David R.G."/>
            <person name="Delcher A.L."/>
            <person name="Delehaunty K."/>
            <person name="Do C.B."/>
            <person name="Ebling H."/>
            <person name="Edwards K."/>
            <person name="Eickbush T."/>
            <person name="Evans J.D."/>
            <person name="Filipski A."/>
            <person name="Findeiss S."/>
            <person name="Freyhult E."/>
            <person name="Fulton L."/>
            <person name="Fulton R."/>
            <person name="Garcia A.C."/>
            <person name="Gardiner A."/>
            <person name="Garfield D.A."/>
            <person name="Garvin B.E."/>
            <person name="Gibson G."/>
            <person name="Gilbert D."/>
            <person name="Gnerre S."/>
            <person name="Godfrey J."/>
            <person name="Good R."/>
            <person name="Gotea V."/>
            <person name="Gravely B."/>
            <person name="Greenberg A.J."/>
            <person name="Griffiths-Jones S."/>
            <person name="Gross S."/>
            <person name="Guigo R."/>
            <person name="Gustafson E.A."/>
            <person name="Haerty W."/>
            <person name="Hahn M.W."/>
            <person name="Halligan D.L."/>
            <person name="Halpern A.L."/>
            <person name="Halter G.M."/>
            <person name="Han M.V."/>
            <person name="Heger A."/>
            <person name="Hillier L."/>
            <person name="Hinrichs A.S."/>
            <person name="Holmes I."/>
            <person name="Hoskins R.A."/>
            <person name="Hubisz M.J."/>
            <person name="Hultmark D."/>
            <person name="Huntley M.A."/>
            <person name="Jaffe D.B."/>
            <person name="Jagadeeshan S."/>
            <person name="Jeck W.R."/>
            <person name="Johnson J."/>
            <person name="Jones C.D."/>
            <person name="Jordan W.C."/>
            <person name="Karpen G.H."/>
            <person name="Kataoka E."/>
            <person name="Keightley P.D."/>
            <person name="Kheradpour P."/>
            <person name="Kirkness E.F."/>
            <person name="Koerich L.B."/>
            <person name="Kristiansen K."/>
            <person name="Kudrna D."/>
            <person name="Kulathinal R.J."/>
            <person name="Kumar S."/>
            <person name="Kwok R."/>
            <person name="Lander E."/>
            <person name="Langley C.H."/>
            <person name="Lapoint R."/>
            <person name="Lazzaro B.P."/>
            <person name="Lee S.J."/>
            <person name="Levesque L."/>
            <person name="Li R."/>
            <person name="Lin C.F."/>
            <person name="Lin M.F."/>
            <person name="Lindblad-Toh K."/>
            <person name="Llopart A."/>
            <person name="Long M."/>
            <person name="Low L."/>
            <person name="Lozovsky E."/>
            <person name="Lu J."/>
            <person name="Luo M."/>
            <person name="Machado C.A."/>
            <person name="Makalowski W."/>
            <person name="Marzo M."/>
            <person name="Matsuda M."/>
            <person name="Matzkin L."/>
            <person name="McAllister B."/>
            <person name="McBride C.S."/>
            <person name="McKernan B."/>
            <person name="McKernan K."/>
            <person name="Mendez-Lago M."/>
            <person name="Minx P."/>
            <person name="Mollenhauer M.U."/>
            <person name="Montooth K."/>
            <person name="Mount S.M."/>
            <person name="Mu X."/>
            <person name="Myers E."/>
            <person name="Negre B."/>
            <person name="Newfeld S."/>
            <person name="Nielsen R."/>
            <person name="Noor M.A."/>
            <person name="O'Grady P."/>
            <person name="Pachter L."/>
            <person name="Papaceit M."/>
            <person name="Parisi M.J."/>
            <person name="Parisi M."/>
            <person name="Parts L."/>
            <person name="Pedersen J.S."/>
            <person name="Pesole G."/>
            <person name="Phillippy A.M."/>
            <person name="Ponting C.P."/>
            <person name="Pop M."/>
            <person name="Porcelli D."/>
            <person name="Powell J.R."/>
            <person name="Prohaska S."/>
            <person name="Pruitt K."/>
            <person name="Puig M."/>
            <person name="Quesneville H."/>
            <person name="Ram K.R."/>
            <person name="Rand D."/>
            <person name="Rasmussen M.D."/>
            <person name="Reed L.K."/>
            <person name="Reenan R."/>
            <person name="Reily A."/>
            <person name="Remington K.A."/>
            <person name="Rieger T.T."/>
            <person name="Ritchie M.G."/>
            <person name="Robin C."/>
            <person name="Rogers Y.H."/>
            <person name="Rohde C."/>
            <person name="Rozas J."/>
            <person name="Rubenfield M.J."/>
            <person name="Ruiz A."/>
            <person name="Russo S."/>
            <person name="Salzberg S.L."/>
            <person name="Sanchez-Gracia A."/>
            <person name="Saranga D.J."/>
            <person name="Sato H."/>
            <person name="Schaeffer S.W."/>
            <person name="Schatz M.C."/>
            <person name="Schlenke T."/>
            <person name="Schwartz R."/>
            <person name="Segarra C."/>
            <person name="Singh R.S."/>
            <person name="Sirot L."/>
            <person name="Sirota M."/>
            <person name="Sisneros N.B."/>
            <person name="Smith C.D."/>
            <person name="Smith T.F."/>
            <person name="Spieth J."/>
            <person name="Stage D.E."/>
            <person name="Stark A."/>
            <person name="Stephan W."/>
            <person name="Strausberg R.L."/>
            <person name="Strempel S."/>
            <person name="Sturgill D."/>
            <person name="Sutton G."/>
            <person name="Sutton G.G."/>
            <person name="Tao W."/>
            <person name="Teichmann S."/>
            <person name="Tobari Y.N."/>
            <person name="Tomimura Y."/>
            <person name="Tsolas J.M."/>
            <person name="Valente V.L."/>
            <person name="Venter E."/>
            <person name="Venter J.C."/>
            <person name="Vicario S."/>
            <person name="Vieira F.G."/>
            <person name="Vilella A.J."/>
            <person name="Villasante A."/>
            <person name="Walenz B."/>
            <person name="Wang J."/>
            <person name="Wasserman M."/>
            <person name="Watts T."/>
            <person name="Wilson D."/>
            <person name="Wilson R.K."/>
            <person name="Wing R.A."/>
            <person name="Wolfner M.F."/>
            <person name="Wong A."/>
            <person name="Wong G.K."/>
            <person name="Wu C.I."/>
            <person name="Wu G."/>
            <person name="Yamamoto D."/>
            <person name="Yang H.P."/>
            <person name="Yang S.P."/>
            <person name="Yorke J.A."/>
            <person name="Yoshida K."/>
            <person name="Zdobnov E."/>
            <person name="Zhang P."/>
            <person name="Zhang Y."/>
            <person name="Zimin A.V."/>
            <person name="Baldwin J."/>
            <person name="Abdouelleil A."/>
            <person name="Abdulkadir J."/>
            <person name="Abebe A."/>
            <person name="Abera B."/>
            <person name="Abreu J."/>
            <person name="Acer S.C."/>
            <person name="Aftuck L."/>
            <person name="Alexander A."/>
            <person name="An P."/>
            <person name="Anderson E."/>
            <person name="Anderson S."/>
            <person name="Arachi H."/>
            <person name="Azer M."/>
            <person name="Bachantsang P."/>
            <person name="Barry A."/>
            <person name="Bayul T."/>
            <person name="Berlin A."/>
            <person name="Bessette D."/>
            <person name="Bloom T."/>
            <person name="Blye J."/>
            <person name="Boguslavskiy L."/>
            <person name="Bonnet C."/>
            <person name="Boukhgalter B."/>
            <person name="Bourzgui I."/>
            <person name="Brown A."/>
            <person name="Cahill P."/>
            <person name="Channer S."/>
            <person name="Cheshatsang Y."/>
            <person name="Chuda L."/>
            <person name="Citroen M."/>
            <person name="Collymore A."/>
            <person name="Cooke P."/>
            <person name="Costello M."/>
            <person name="D'Aco K."/>
            <person name="Daza R."/>
            <person name="De Haan G."/>
            <person name="DeGray S."/>
            <person name="DeMaso C."/>
            <person name="Dhargay N."/>
            <person name="Dooley K."/>
            <person name="Dooley E."/>
            <person name="Doricent M."/>
            <person name="Dorje P."/>
            <person name="Dorjee K."/>
            <person name="Dupes A."/>
            <person name="Elong R."/>
            <person name="Falk J."/>
            <person name="Farina A."/>
            <person name="Faro S."/>
            <person name="Ferguson D."/>
            <person name="Fisher S."/>
            <person name="Foley C.D."/>
            <person name="Franke A."/>
            <person name="Friedrich D."/>
            <person name="Gadbois L."/>
            <person name="Gearin G."/>
            <person name="Gearin C.R."/>
            <person name="Giannoukos G."/>
            <person name="Goode T."/>
            <person name="Graham J."/>
            <person name="Grandbois E."/>
            <person name="Grewal S."/>
            <person name="Gyaltsen K."/>
            <person name="Hafez N."/>
            <person name="Hagos B."/>
            <person name="Hall J."/>
            <person name="Henson C."/>
            <person name="Hollinger A."/>
            <person name="Honan T."/>
            <person name="Huard M.D."/>
            <person name="Hughes L."/>
            <person name="Hurhula B."/>
            <person name="Husby M.E."/>
            <person name="Kamat A."/>
            <person name="Kanga B."/>
            <person name="Kashin S."/>
            <person name="Khazanovich D."/>
            <person name="Kisner P."/>
            <person name="Lance K."/>
            <person name="Lara M."/>
            <person name="Lee W."/>
            <person name="Lennon N."/>
            <person name="Letendre F."/>
            <person name="LeVine R."/>
            <person name="Lipovsky A."/>
            <person name="Liu X."/>
            <person name="Liu J."/>
            <person name="Liu S."/>
            <person name="Lokyitsang T."/>
            <person name="Lokyitsang Y."/>
            <person name="Lubonja R."/>
            <person name="Lui A."/>
            <person name="MacDonald P."/>
            <person name="Magnisalis V."/>
            <person name="Maru K."/>
            <person name="Matthews C."/>
            <person name="McCusker W."/>
            <person name="McDonough S."/>
            <person name="Mehta T."/>
            <person name="Meldrim J."/>
            <person name="Meneus L."/>
            <person name="Mihai O."/>
            <person name="Mihalev A."/>
            <person name="Mihova T."/>
            <person name="Mittelman R."/>
            <person name="Mlenga V."/>
            <person name="Montmayeur A."/>
            <person name="Mulrain L."/>
            <person name="Navidi A."/>
            <person name="Naylor J."/>
            <person name="Negash T."/>
            <person name="Nguyen T."/>
            <person name="Nguyen N."/>
            <person name="Nicol R."/>
            <person name="Norbu C."/>
            <person name="Norbu N."/>
            <person name="Novod N."/>
            <person name="O'Neill B."/>
            <person name="Osman S."/>
            <person name="Markiewicz E."/>
            <person name="Oyono O.L."/>
            <person name="Patti C."/>
            <person name="Phunkhang P."/>
            <person name="Pierre F."/>
            <person name="Priest M."/>
            <person name="Raghuraman S."/>
            <person name="Rege F."/>
            <person name="Reyes R."/>
            <person name="Rise C."/>
            <person name="Rogov P."/>
            <person name="Ross K."/>
            <person name="Ryan E."/>
            <person name="Settipalli S."/>
            <person name="Shea T."/>
            <person name="Sherpa N."/>
            <person name="Shi L."/>
            <person name="Shih D."/>
            <person name="Sparrow T."/>
            <person name="Spaulding J."/>
            <person name="Stalker J."/>
            <person name="Stange-Thomann N."/>
            <person name="Stavropoulos S."/>
            <person name="Stone C."/>
            <person name="Strader C."/>
            <person name="Tesfaye S."/>
            <person name="Thomson T."/>
            <person name="Thoulutsang Y."/>
            <person name="Thoulutsang D."/>
            <person name="Topham K."/>
            <person name="Topping I."/>
            <person name="Tsamla T."/>
            <person name="Vassiliev H."/>
            <person name="Vo A."/>
            <person name="Wangchuk T."/>
            <person name="Wangdi T."/>
            <person name="Weiand M."/>
            <person name="Wilkinson J."/>
            <person name="Wilson A."/>
            <person name="Yadav S."/>
            <person name="Young G."/>
            <person name="Yu Q."/>
            <person name="Zembek L."/>
            <person name="Zhong D."/>
            <person name="Zimmer A."/>
            <person name="Zwirko Z."/>
            <person name="Jaffe D.B."/>
            <person name="Alvarez P."/>
            <person name="Brockman W."/>
            <person name="Butler J."/>
            <person name="Chin C."/>
            <person name="Gnerre S."/>
            <person name="Grabherr M."/>
            <person name="Kleber M."/>
            <person name="Mauceli E."/>
            <person name="MacCallum I."/>
        </authorList>
    </citation>
    <scope>NUCLEOTIDE SEQUENCE [LARGE SCALE GENOMIC DNA]</scope>
    <source>
        <strain evidence="11">TSC#14024-0371.13</strain>
        <strain evidence="13">Tucson 14024-0371.13</strain>
    </source>
</reference>
<dbReference type="FunFam" id="2.60.40.10:FF:000334">
    <property type="entry name" value="vesicle-associated membrane protein-associated protein A isoform X1"/>
    <property type="match status" value="1"/>
</dbReference>
<dbReference type="GO" id="GO:0090158">
    <property type="term" value="P:endoplasmic reticulum membrane organization"/>
    <property type="evidence" value="ECO:0007669"/>
    <property type="project" value="TreeGrafter"/>
</dbReference>
<feature type="transmembrane region" description="Helical" evidence="9">
    <location>
        <begin position="261"/>
        <end position="280"/>
    </location>
</feature>
<dbReference type="GeneID" id="6504924"/>
<dbReference type="HOGENOM" id="CLU_032848_0_1_1"/>
<dbReference type="AlphaFoldDB" id="B3MZ44"/>
<dbReference type="KEGG" id="dan:6504924"/>
<evidence type="ECO:0000313" key="11">
    <source>
        <dbReference type="EMBL" id="EDV32888.2"/>
    </source>
</evidence>
<dbReference type="Proteomes" id="UP000007801">
    <property type="component" value="Unassembled WGS sequence"/>
</dbReference>
<evidence type="ECO:0000313" key="13">
    <source>
        <dbReference type="Proteomes" id="UP000007801"/>
    </source>
</evidence>
<dbReference type="OrthoDB" id="264603at2759"/>
<sequence>MTAATMSKQFELPLTIEPEHELRFVGPFNRPVVTIMTLRNISALPLVFKIKTTAPKRYCVRPNIGKIMPYRSTQVEICLQPFIYDQQEKNKHKFMVQSVQAPMDADLTDLNKLWKELEPDQLMDAKLKCVFEMPNSEANAENNSAGGGGGGSGGGNAIGSGSGGSGSGAGSVGANISSTSADGLKCEPKLSSEDMPSNLAENAECVESMSGELKALRESYSELRKENLHLKDQITRYRSSAAVKQVNEPYVPVLEKEIPTFYIAIAIAAAILGLLLGKYLL</sequence>
<dbReference type="GO" id="GO:0005789">
    <property type="term" value="C:endoplasmic reticulum membrane"/>
    <property type="evidence" value="ECO:0007669"/>
    <property type="project" value="InterPro"/>
</dbReference>
<keyword evidence="3 9" id="KW-0812">Transmembrane</keyword>
<evidence type="ECO:0000256" key="6">
    <source>
        <dbReference type="ARBA" id="ARBA00023136"/>
    </source>
</evidence>
<dbReference type="CTD" id="31349"/>
<evidence type="ECO:0000256" key="8">
    <source>
        <dbReference type="SAM" id="MobiDB-lite"/>
    </source>
</evidence>
<keyword evidence="4 9" id="KW-1133">Transmembrane helix</keyword>
<dbReference type="InterPro" id="IPR016763">
    <property type="entry name" value="VAP"/>
</dbReference>
<evidence type="ECO:0000256" key="1">
    <source>
        <dbReference type="ARBA" id="ARBA00004211"/>
    </source>
</evidence>
<dbReference type="Gene3D" id="2.60.40.10">
    <property type="entry name" value="Immunoglobulins"/>
    <property type="match status" value="1"/>
</dbReference>
<dbReference type="STRING" id="7217.B3MZ44"/>
<protein>
    <submittedName>
        <fullName evidence="11">Uncharacterized protein, isoform A</fullName>
    </submittedName>
    <submittedName>
        <fullName evidence="12">Uncharacterized protein, isoform B</fullName>
    </submittedName>
</protein>
<dbReference type="FunCoup" id="B3MZ44">
    <property type="interactions" value="988"/>
</dbReference>
<dbReference type="eggNOG" id="KOG0439">
    <property type="taxonomic scope" value="Eukaryota"/>
</dbReference>
<dbReference type="SMR" id="B3MZ44"/>
<dbReference type="InterPro" id="IPR013783">
    <property type="entry name" value="Ig-like_fold"/>
</dbReference>
<name>B3MZ44_DROAN</name>
<dbReference type="SUPFAM" id="SSF49354">
    <property type="entry name" value="PapD-like"/>
    <property type="match status" value="1"/>
</dbReference>
<dbReference type="GO" id="GO:0033149">
    <property type="term" value="F:FFAT motif binding"/>
    <property type="evidence" value="ECO:0007669"/>
    <property type="project" value="TreeGrafter"/>
</dbReference>
<evidence type="ECO:0000313" key="12">
    <source>
        <dbReference type="EMBL" id="KPU74173.1"/>
    </source>
</evidence>
<evidence type="ECO:0000256" key="3">
    <source>
        <dbReference type="ARBA" id="ARBA00022692"/>
    </source>
</evidence>
<dbReference type="InterPro" id="IPR000535">
    <property type="entry name" value="MSP_dom"/>
</dbReference>
<accession>B3MZ44</accession>
<evidence type="ECO:0000259" key="10">
    <source>
        <dbReference type="PROSITE" id="PS50202"/>
    </source>
</evidence>
<gene>
    <name evidence="11" type="primary">Dana\GF22260</name>
    <name evidence="11" type="synonym">dana_GLEANR_6234</name>
    <name evidence="11" type="ORF">GF22260</name>
</gene>
<dbReference type="Pfam" id="PF00635">
    <property type="entry name" value="Motile_Sperm"/>
    <property type="match status" value="1"/>
</dbReference>
<feature type="coiled-coil region" evidence="7">
    <location>
        <begin position="206"/>
        <end position="233"/>
    </location>
</feature>
<dbReference type="EMBL" id="CH902632">
    <property type="protein sequence ID" value="KPU74173.1"/>
    <property type="molecule type" value="Genomic_DNA"/>
</dbReference>
<reference evidence="11" key="3">
    <citation type="submission" date="2015-10" db="EMBL/GenBank/DDBJ databases">
        <authorList>
            <consortium name="FlyBase"/>
        </authorList>
    </citation>
    <scope>NUCLEOTIDE SEQUENCE</scope>
    <source>
        <strain evidence="11">TSC#14024-0371.13</strain>
    </source>
</reference>
<feature type="compositionally biased region" description="Gly residues" evidence="8">
    <location>
        <begin position="145"/>
        <end position="171"/>
    </location>
</feature>
<dbReference type="InterPro" id="IPR008962">
    <property type="entry name" value="PapD-like_sf"/>
</dbReference>
<dbReference type="PIRSF" id="PIRSF019693">
    <property type="entry name" value="VAMP-associated"/>
    <property type="match status" value="1"/>
</dbReference>
<keyword evidence="5 7" id="KW-0175">Coiled coil</keyword>
<feature type="region of interest" description="Disordered" evidence="8">
    <location>
        <begin position="140"/>
        <end position="174"/>
    </location>
</feature>
<comment type="similarity">
    <text evidence="2">Belongs to the VAMP-associated protein (VAP) (TC 9.B.17) family.</text>
</comment>
<organism evidence="11 13">
    <name type="scientific">Drosophila ananassae</name>
    <name type="common">Fruit fly</name>
    <dbReference type="NCBI Taxonomy" id="7217"/>
    <lineage>
        <taxon>Eukaryota</taxon>
        <taxon>Metazoa</taxon>
        <taxon>Ecdysozoa</taxon>
        <taxon>Arthropoda</taxon>
        <taxon>Hexapoda</taxon>
        <taxon>Insecta</taxon>
        <taxon>Pterygota</taxon>
        <taxon>Neoptera</taxon>
        <taxon>Endopterygota</taxon>
        <taxon>Diptera</taxon>
        <taxon>Brachycera</taxon>
        <taxon>Muscomorpha</taxon>
        <taxon>Ephydroidea</taxon>
        <taxon>Drosophilidae</taxon>
        <taxon>Drosophila</taxon>
        <taxon>Sophophora</taxon>
    </lineage>
</organism>